<dbReference type="EMBL" id="MFDH01000003">
    <property type="protein sequence ID" value="OGE36992.1"/>
    <property type="molecule type" value="Genomic_DNA"/>
</dbReference>
<evidence type="ECO:0000259" key="4">
    <source>
        <dbReference type="PROSITE" id="PS51459"/>
    </source>
</evidence>
<dbReference type="STRING" id="1797780.A3E45_01970"/>
<dbReference type="InterPro" id="IPR036388">
    <property type="entry name" value="WH-like_DNA-bd_sf"/>
</dbReference>
<reference evidence="5 6" key="1">
    <citation type="journal article" date="2016" name="Nat. Commun.">
        <title>Thousands of microbial genomes shed light on interconnected biogeochemical processes in an aquifer system.</title>
        <authorList>
            <person name="Anantharaman K."/>
            <person name="Brown C.T."/>
            <person name="Hug L.A."/>
            <person name="Sharon I."/>
            <person name="Castelle C.J."/>
            <person name="Probst A.J."/>
            <person name="Thomas B.C."/>
            <person name="Singh A."/>
            <person name="Wilkins M.J."/>
            <person name="Karaoz U."/>
            <person name="Brodie E.L."/>
            <person name="Williams K.H."/>
            <person name="Hubbard S.S."/>
            <person name="Banfield J.F."/>
        </authorList>
    </citation>
    <scope>NUCLEOTIDE SEQUENCE [LARGE SCALE GENOMIC DNA]</scope>
</reference>
<dbReference type="SUPFAM" id="SSF140931">
    <property type="entry name" value="Fic-like"/>
    <property type="match status" value="1"/>
</dbReference>
<keyword evidence="2" id="KW-0067">ATP-binding</keyword>
<dbReference type="Gene3D" id="1.10.10.10">
    <property type="entry name" value="Winged helix-like DNA-binding domain superfamily/Winged helix DNA-binding domain"/>
    <property type="match status" value="1"/>
</dbReference>
<dbReference type="Proteomes" id="UP000176405">
    <property type="component" value="Unassembled WGS sequence"/>
</dbReference>
<dbReference type="InterPro" id="IPR036597">
    <property type="entry name" value="Fido-like_dom_sf"/>
</dbReference>
<dbReference type="GO" id="GO:0005524">
    <property type="term" value="F:ATP binding"/>
    <property type="evidence" value="ECO:0007669"/>
    <property type="project" value="UniProtKB-KW"/>
</dbReference>
<dbReference type="Gene3D" id="1.10.3290.10">
    <property type="entry name" value="Fido-like domain"/>
    <property type="match status" value="1"/>
</dbReference>
<dbReference type="PANTHER" id="PTHR13504:SF38">
    <property type="entry name" value="FIDO DOMAIN-CONTAINING PROTEIN"/>
    <property type="match status" value="1"/>
</dbReference>
<dbReference type="PROSITE" id="PS51459">
    <property type="entry name" value="FIDO"/>
    <property type="match status" value="1"/>
</dbReference>
<evidence type="ECO:0000313" key="6">
    <source>
        <dbReference type="Proteomes" id="UP000176405"/>
    </source>
</evidence>
<accession>A0A1F5K7T2</accession>
<feature type="active site" evidence="1">
    <location>
        <position position="177"/>
    </location>
</feature>
<dbReference type="AlphaFoldDB" id="A0A1F5K7T2"/>
<dbReference type="PANTHER" id="PTHR13504">
    <property type="entry name" value="FIDO DOMAIN-CONTAINING PROTEIN DDB_G0283145"/>
    <property type="match status" value="1"/>
</dbReference>
<dbReference type="SUPFAM" id="SSF46785">
    <property type="entry name" value="Winged helix' DNA-binding domain"/>
    <property type="match status" value="1"/>
</dbReference>
<evidence type="ECO:0000256" key="2">
    <source>
        <dbReference type="PIRSR" id="PIRSR640198-2"/>
    </source>
</evidence>
<evidence type="ECO:0000256" key="3">
    <source>
        <dbReference type="PIRSR" id="PIRSR640198-3"/>
    </source>
</evidence>
<sequence>MIQIPPSYKVTPKMLEYISKIEANLLFLASLNLQEIQKERIKRVSILKSSLFSARIEGNSLTYEKVQEEDENDEKKEIFNIYKAVEFLEKRKPSGITLKEVSDLHAKVLEGLSPDCGCFRSEPSAIFNQAGEAVYITPAPDKIPSLLKQMLKFSNSNDEKFPLINAFISHLVFEKIHPFIDGNGRVGRLLIFAVLKKNQKYPFFVPFEEYLDEHRDGYYNHLDKGLKNTEEYLLFMLEAFYGQTEKLKKDLEAETKEGTPLLTPRQEEILNIIKDQRIVSFDQIQRRFMQVPKRTLSFDLKKLIDQGLVVKIGKTKGSFYQLKHR</sequence>
<name>A0A1F5K7T2_9BACT</name>
<evidence type="ECO:0000256" key="1">
    <source>
        <dbReference type="PIRSR" id="PIRSR640198-1"/>
    </source>
</evidence>
<dbReference type="InterPro" id="IPR003812">
    <property type="entry name" value="Fido"/>
</dbReference>
<keyword evidence="2" id="KW-0547">Nucleotide-binding</keyword>
<dbReference type="InterPro" id="IPR036390">
    <property type="entry name" value="WH_DNA-bd_sf"/>
</dbReference>
<evidence type="ECO:0000313" key="5">
    <source>
        <dbReference type="EMBL" id="OGE36992.1"/>
    </source>
</evidence>
<organism evidence="5 6">
    <name type="scientific">Candidatus Daviesbacteria bacterium RIFCSPHIGHO2_12_FULL_43_11</name>
    <dbReference type="NCBI Taxonomy" id="1797780"/>
    <lineage>
        <taxon>Bacteria</taxon>
        <taxon>Candidatus Daviesiibacteriota</taxon>
    </lineage>
</organism>
<comment type="caution">
    <text evidence="5">The sequence shown here is derived from an EMBL/GenBank/DDBJ whole genome shotgun (WGS) entry which is preliminary data.</text>
</comment>
<feature type="binding site" evidence="2">
    <location>
        <begin position="218"/>
        <end position="219"/>
    </location>
    <ligand>
        <name>ATP</name>
        <dbReference type="ChEBI" id="CHEBI:30616"/>
    </ligand>
</feature>
<dbReference type="Pfam" id="PF02661">
    <property type="entry name" value="Fic"/>
    <property type="match status" value="1"/>
</dbReference>
<dbReference type="InterPro" id="IPR040198">
    <property type="entry name" value="Fido_containing"/>
</dbReference>
<proteinExistence type="predicted"/>
<feature type="binding site" evidence="2">
    <location>
        <begin position="181"/>
        <end position="188"/>
    </location>
    <ligand>
        <name>ATP</name>
        <dbReference type="ChEBI" id="CHEBI:30616"/>
    </ligand>
</feature>
<feature type="domain" description="Fido" evidence="4">
    <location>
        <begin position="96"/>
        <end position="238"/>
    </location>
</feature>
<gene>
    <name evidence="5" type="ORF">A3E45_01970</name>
</gene>
<feature type="site" description="Important for autoinhibition of adenylyltransferase activity" evidence="3">
    <location>
        <position position="57"/>
    </location>
</feature>
<protein>
    <recommendedName>
        <fullName evidence="4">Fido domain-containing protein</fullName>
    </recommendedName>
</protein>